<dbReference type="PATRIC" id="fig|443610.3.peg.258"/>
<dbReference type="AlphaFoldDB" id="A0A0F5FZX8"/>
<dbReference type="EMBL" id="JZEX01000010">
    <property type="protein sequence ID" value="KKB13757.1"/>
    <property type="molecule type" value="Genomic_DNA"/>
</dbReference>
<evidence type="ECO:0000313" key="1">
    <source>
        <dbReference type="EMBL" id="KKB13757.1"/>
    </source>
</evidence>
<dbReference type="InterPro" id="IPR009389">
    <property type="entry name" value="DUF1045"/>
</dbReference>
<name>A0A0F5FZX8_9HYPH</name>
<reference evidence="1 2" key="1">
    <citation type="submission" date="2015-03" db="EMBL/GenBank/DDBJ databases">
        <authorList>
            <person name="Hassan Y.I."/>
            <person name="Lepp D."/>
            <person name="Li X.-Z."/>
            <person name="Zhou T."/>
        </authorList>
    </citation>
    <scope>NUCLEOTIDE SEQUENCE [LARGE SCALE GENOMIC DNA]</scope>
    <source>
        <strain evidence="1 2">BD-c194</strain>
    </source>
</reference>
<dbReference type="STRING" id="443610.VE25_00320"/>
<dbReference type="RefSeq" id="WP_046106580.1">
    <property type="nucleotide sequence ID" value="NZ_JZEX01000010.1"/>
</dbReference>
<dbReference type="Pfam" id="PF06299">
    <property type="entry name" value="DUF1045"/>
    <property type="match status" value="1"/>
</dbReference>
<evidence type="ECO:0008006" key="3">
    <source>
        <dbReference type="Google" id="ProtNLM"/>
    </source>
</evidence>
<dbReference type="OrthoDB" id="4954742at2"/>
<gene>
    <name evidence="1" type="ORF">VE25_00320</name>
</gene>
<protein>
    <recommendedName>
        <fullName evidence="3">Phosphonate metabolism protein</fullName>
    </recommendedName>
</protein>
<keyword evidence="2" id="KW-1185">Reference proteome</keyword>
<accession>A0A0F5FZX8</accession>
<dbReference type="Proteomes" id="UP000033632">
    <property type="component" value="Unassembled WGS sequence"/>
</dbReference>
<comment type="caution">
    <text evidence="1">The sequence shown here is derived from an EMBL/GenBank/DDBJ whole genome shotgun (WGS) entry which is preliminary data.</text>
</comment>
<sequence length="235" mass="26505">MRCAIYFIPARDNPLTVAATRWLGRDAYTGERVDSGVIEGLIEEDRAFLTAPVRRFGFHGTLRAPFQLVEGYSIDTLSKALTRFARERPSLLVPRMDVRLLDSFFCLVPDGPSPQVNALAAEVVMSFDHFRAPMSEGELERRYPLRLTDRQHANLLAWGHPFVLDDYRFHMSLTGPVPWNEQAYVLTVLKRYFGPLAGAPLVIDQLALFHEPEPNAPMCIHSVHRLAEATALMSA</sequence>
<proteinExistence type="predicted"/>
<dbReference type="PIRSF" id="PIRSF033328">
    <property type="entry name" value="Phest_Mll4975"/>
    <property type="match status" value="1"/>
</dbReference>
<organism evidence="1 2">
    <name type="scientific">Devosia geojensis</name>
    <dbReference type="NCBI Taxonomy" id="443610"/>
    <lineage>
        <taxon>Bacteria</taxon>
        <taxon>Pseudomonadati</taxon>
        <taxon>Pseudomonadota</taxon>
        <taxon>Alphaproteobacteria</taxon>
        <taxon>Hyphomicrobiales</taxon>
        <taxon>Devosiaceae</taxon>
        <taxon>Devosia</taxon>
    </lineage>
</organism>
<evidence type="ECO:0000313" key="2">
    <source>
        <dbReference type="Proteomes" id="UP000033632"/>
    </source>
</evidence>